<dbReference type="Pfam" id="PF13041">
    <property type="entry name" value="PPR_2"/>
    <property type="match status" value="5"/>
</dbReference>
<feature type="repeat" description="PPR" evidence="3">
    <location>
        <begin position="556"/>
        <end position="590"/>
    </location>
</feature>
<feature type="region of interest" description="Disordered" evidence="4">
    <location>
        <begin position="1067"/>
        <end position="1111"/>
    </location>
</feature>
<reference evidence="6 7" key="1">
    <citation type="submission" date="2014-06" db="EMBL/GenBank/DDBJ databases">
        <authorList>
            <person name="Swart Estienne"/>
        </authorList>
    </citation>
    <scope>NUCLEOTIDE SEQUENCE [LARGE SCALE GENOMIC DNA]</scope>
    <source>
        <strain evidence="6 7">130c</strain>
    </source>
</reference>
<dbReference type="OMA" id="DACINCK"/>
<feature type="repeat" description="PPR" evidence="3">
    <location>
        <begin position="742"/>
        <end position="776"/>
    </location>
</feature>
<proteinExistence type="inferred from homology"/>
<feature type="domain" description="PROP1-like PPR" evidence="5">
    <location>
        <begin position="749"/>
        <end position="898"/>
    </location>
</feature>
<dbReference type="InterPro" id="IPR050872">
    <property type="entry name" value="PPR_P_subfamily"/>
</dbReference>
<feature type="compositionally biased region" description="Polar residues" evidence="4">
    <location>
        <begin position="1167"/>
        <end position="1183"/>
    </location>
</feature>
<evidence type="ECO:0000313" key="7">
    <source>
        <dbReference type="Proteomes" id="UP000039865"/>
    </source>
</evidence>
<keyword evidence="7" id="KW-1185">Reference proteome</keyword>
<organism evidence="6 7">
    <name type="scientific">Stylonychia lemnae</name>
    <name type="common">Ciliate</name>
    <dbReference type="NCBI Taxonomy" id="5949"/>
    <lineage>
        <taxon>Eukaryota</taxon>
        <taxon>Sar</taxon>
        <taxon>Alveolata</taxon>
        <taxon>Ciliophora</taxon>
        <taxon>Intramacronucleata</taxon>
        <taxon>Spirotrichea</taxon>
        <taxon>Stichotrichia</taxon>
        <taxon>Sporadotrichida</taxon>
        <taxon>Oxytrichidae</taxon>
        <taxon>Stylonychinae</taxon>
        <taxon>Stylonychia</taxon>
    </lineage>
</organism>
<sequence length="1414" mass="161851">MNSQITISNDNSCHSTSNAVPRQNLSTIEGYVKVALFQLKLDFFTKIAFNNTRTIEASPNESNADNLNQTVSTITNTDFNSKVMDTAIIVISQRAISQQRNTMETNILSYEEDLEKVKMLYAFLKLAQQTQLEDESTSSIANQFKRLQKYMKVNDISLEAYSKYMEALLLYRKNGNFYEIQQDIMSKLKISSVSKESDLKQVEEFFKVSAKGVMFTKSAQKGLVIVQKMLELRVPISAESHLNPIIESCFRGNKGYLIQDILQLIGENYQIQISTLKLLIKYLSKQNQFQLVMNHFDTYTNHPDYNKDINQSLVLNQVLDCLIRNDQLNEAESIFQRNLAKTQELSGNLISENFVDLMTFSTIIKGYCKYQRLPNALQTLTLMKERGIKADEVLYNSLLDGCSKSSQLTSAFNIYHEMISEGVVPSTITYNSLIDCCVRSNSQARAWQVLEEMKLKGVKADNYTYSTLFKGIKGTDQTSDLDKAFQLYQQLLLSQEFQPDEILFNVLLDACINCKQLDRAVQLFKQIKQSNNELLNGNEGADENNQEQSKFYVRPDEISFNTIIKGCSQERKLSMAFEMFNLMKRCDLKPNDVTYNSMIDACVRCNSMKSAWALLTEMKTFNIIPDNFTYSTLIKGIRAENQSQSGISNQQDLEKAFGLLEQMKHSNHVKPDEILYNCLIDACVRFHDVNRAVAVFHEMQLSNIKPSSVTYGILIKAYGQANQLENAFFVFRKMKESNLIPNSVTYGCLIDACVKNNQIDQAMEVFETMKKDGVQLNTIIFTTLIKGFAKAYKLEQALEVYEVMKLDDKIKPNNVTFNSMIDCCIRCNAIQRASEIFDEMKKSPQIRPDLITYSTMIKGYCKEKNIHQALVILNEMENQQIQADEVLYNSLLDGCCKANEIEMALKVYKNMEILRIKPSNVTYSILVKIYGKQRNLTKALGVLEEMKKDGIKPGLIVYTCLLQTCIKSRQLKTAEQIFKDMRQQGIRGDSLTYSTMINGCLQSQKFETILELLKDAFDSHVQLASEVGPNIMNELSKWNPGNPQTKTELTQQIMGYLDSKENMYYGGNRFQGGYQQRPPHNQSNYHGNHHHSNNYNNNGYNNNQAPCQNYVPAQPTQYDAEANQSKTFHKKSYFNSSRNQDFNVSGAGAQNSFTNSNTNDNSFFKGKNSQSGNWQNNTVSDLSNSKRVENSAQELQMNTSNIQDTSQRSHRQVYNNNQNSTQSNNNSYYENSKKKQYGNHNSNYNQQKTNKYQGYQNNDSYQNYDYQNQYYGNTNKYYQSYNSSNQNYKTQGYQNQNQSGYSNNSTYQSNKNAYENTRNSNSFVKNEEQKFSNQESKKQVSFSIDDGTKNEIQDHVEPKTQNAEQPKGGFKSGKGAKKGGKNFSKQQVDKENNNPNFNTNNAQRGYNKQAQANY</sequence>
<gene>
    <name evidence="6" type="primary">Contig11486.g12291</name>
    <name evidence="6" type="ORF">STYLEM_4325</name>
</gene>
<dbReference type="Proteomes" id="UP000039865">
    <property type="component" value="Unassembled WGS sequence"/>
</dbReference>
<evidence type="ECO:0000256" key="4">
    <source>
        <dbReference type="SAM" id="MobiDB-lite"/>
    </source>
</evidence>
<feature type="repeat" description="PPR" evidence="3">
    <location>
        <begin position="884"/>
        <end position="918"/>
    </location>
</feature>
<dbReference type="PROSITE" id="PS51375">
    <property type="entry name" value="PPR"/>
    <property type="match status" value="16"/>
</dbReference>
<feature type="repeat" description="PPR" evidence="3">
    <location>
        <begin position="919"/>
        <end position="953"/>
    </location>
</feature>
<feature type="region of interest" description="Disordered" evidence="4">
    <location>
        <begin position="1142"/>
        <end position="1186"/>
    </location>
</feature>
<dbReference type="InterPro" id="IPR033443">
    <property type="entry name" value="PROP1-like_PPR_dom"/>
</dbReference>
<feature type="repeat" description="PPR" evidence="3">
    <location>
        <begin position="591"/>
        <end position="625"/>
    </location>
</feature>
<dbReference type="PANTHER" id="PTHR46128">
    <property type="entry name" value="MITOCHONDRIAL GROUP I INTRON SPLICING FACTOR CCM1"/>
    <property type="match status" value="1"/>
</dbReference>
<evidence type="ECO:0000256" key="2">
    <source>
        <dbReference type="ARBA" id="ARBA00022737"/>
    </source>
</evidence>
<comment type="similarity">
    <text evidence="1">Belongs to the PPR family. P subfamily.</text>
</comment>
<dbReference type="EMBL" id="CCKQ01004187">
    <property type="protein sequence ID" value="CDW75338.1"/>
    <property type="molecule type" value="Genomic_DNA"/>
</dbReference>
<feature type="repeat" description="PPR" evidence="3">
    <location>
        <begin position="777"/>
        <end position="811"/>
    </location>
</feature>
<feature type="compositionally biased region" description="Polar residues" evidence="4">
    <location>
        <begin position="1238"/>
        <end position="1251"/>
    </location>
</feature>
<feature type="repeat" description="PPR" evidence="3">
    <location>
        <begin position="426"/>
        <end position="460"/>
    </location>
</feature>
<feature type="compositionally biased region" description="Low complexity" evidence="4">
    <location>
        <begin position="1093"/>
        <end position="1104"/>
    </location>
</feature>
<feature type="compositionally biased region" description="Low complexity" evidence="4">
    <location>
        <begin position="1151"/>
        <end position="1164"/>
    </location>
</feature>
<feature type="repeat" description="PPR" evidence="3">
    <location>
        <begin position="672"/>
        <end position="706"/>
    </location>
</feature>
<name>A0A078A1L2_STYLE</name>
<feature type="repeat" description="PPR" evidence="3">
    <location>
        <begin position="813"/>
        <end position="843"/>
    </location>
</feature>
<dbReference type="OrthoDB" id="185373at2759"/>
<protein>
    <recommendedName>
        <fullName evidence="5">PROP1-like PPR domain-containing protein</fullName>
    </recommendedName>
</protein>
<feature type="repeat" description="PPR" evidence="3">
    <location>
        <begin position="954"/>
        <end position="988"/>
    </location>
</feature>
<feature type="repeat" description="PPR" evidence="3">
    <location>
        <begin position="707"/>
        <end position="741"/>
    </location>
</feature>
<dbReference type="Pfam" id="PF17177">
    <property type="entry name" value="PPR_long"/>
    <property type="match status" value="1"/>
</dbReference>
<evidence type="ECO:0000259" key="5">
    <source>
        <dbReference type="Pfam" id="PF17177"/>
    </source>
</evidence>
<feature type="region of interest" description="Disordered" evidence="4">
    <location>
        <begin position="1215"/>
        <end position="1313"/>
    </location>
</feature>
<feature type="repeat" description="PPR" evidence="3">
    <location>
        <begin position="989"/>
        <end position="1023"/>
    </location>
</feature>
<dbReference type="InParanoid" id="A0A078A1L2"/>
<evidence type="ECO:0000313" key="6">
    <source>
        <dbReference type="EMBL" id="CDW75338.1"/>
    </source>
</evidence>
<feature type="repeat" description="PPR" evidence="3">
    <location>
        <begin position="849"/>
        <end position="883"/>
    </location>
</feature>
<keyword evidence="2" id="KW-0677">Repeat</keyword>
<feature type="compositionally biased region" description="Low complexity" evidence="4">
    <location>
        <begin position="1252"/>
        <end position="1310"/>
    </location>
</feature>
<feature type="compositionally biased region" description="Polar residues" evidence="4">
    <location>
        <begin position="1402"/>
        <end position="1414"/>
    </location>
</feature>
<dbReference type="Pfam" id="PF01535">
    <property type="entry name" value="PPR"/>
    <property type="match status" value="2"/>
</dbReference>
<feature type="compositionally biased region" description="Low complexity" evidence="4">
    <location>
        <begin position="1215"/>
        <end position="1230"/>
    </location>
</feature>
<evidence type="ECO:0000256" key="1">
    <source>
        <dbReference type="ARBA" id="ARBA00007626"/>
    </source>
</evidence>
<dbReference type="NCBIfam" id="TIGR00756">
    <property type="entry name" value="PPR"/>
    <property type="match status" value="14"/>
</dbReference>
<feature type="repeat" description="PPR" evidence="3">
    <location>
        <begin position="391"/>
        <end position="425"/>
    </location>
</feature>
<feature type="repeat" description="PPR" evidence="3">
    <location>
        <begin position="500"/>
        <end position="534"/>
    </location>
</feature>
<feature type="region of interest" description="Disordered" evidence="4">
    <location>
        <begin position="1348"/>
        <end position="1414"/>
    </location>
</feature>
<dbReference type="Gene3D" id="1.25.40.10">
    <property type="entry name" value="Tetratricopeptide repeat domain"/>
    <property type="match status" value="7"/>
</dbReference>
<dbReference type="PANTHER" id="PTHR46128:SF329">
    <property type="entry name" value="MITOCHONDRIAL GROUP I INTRON SPLICING FACTOR DMR1"/>
    <property type="match status" value="1"/>
</dbReference>
<feature type="compositionally biased region" description="Basic and acidic residues" evidence="4">
    <location>
        <begin position="1348"/>
        <end position="1358"/>
    </location>
</feature>
<dbReference type="InterPro" id="IPR011990">
    <property type="entry name" value="TPR-like_helical_dom_sf"/>
</dbReference>
<accession>A0A078A1L2</accession>
<dbReference type="InterPro" id="IPR002885">
    <property type="entry name" value="PPR_rpt"/>
</dbReference>
<feature type="repeat" description="PPR" evidence="3">
    <location>
        <begin position="356"/>
        <end position="390"/>
    </location>
</feature>
<evidence type="ECO:0000256" key="3">
    <source>
        <dbReference type="PROSITE-ProRule" id="PRU00708"/>
    </source>
</evidence>